<proteinExistence type="predicted"/>
<evidence type="ECO:0008006" key="4">
    <source>
        <dbReference type="Google" id="ProtNLM"/>
    </source>
</evidence>
<sequence>QTWLESFGRRIRRKPPFPRPWRKRTRRNRETPAEEKPAPPEPPVEPAPEGAVEMKVTTKKPPGFYIRAAASFLKGVEERPATDDKEKVEAKAPVDYLRISGLGEAINTASSAASQAVAEGLCTLLKVQTAYPPMEGSGRGCAQIIIDLKKK</sequence>
<name>A0ABN9SJA2_9DINO</name>
<evidence type="ECO:0000256" key="1">
    <source>
        <dbReference type="SAM" id="MobiDB-lite"/>
    </source>
</evidence>
<feature type="non-terminal residue" evidence="2">
    <location>
        <position position="1"/>
    </location>
</feature>
<gene>
    <name evidence="2" type="ORF">PCOR1329_LOCUS30049</name>
</gene>
<dbReference type="EMBL" id="CAUYUJ010011448">
    <property type="protein sequence ID" value="CAK0831793.1"/>
    <property type="molecule type" value="Genomic_DNA"/>
</dbReference>
<accession>A0ABN9SJA2</accession>
<feature type="compositionally biased region" description="Basic residues" evidence="1">
    <location>
        <begin position="9"/>
        <end position="27"/>
    </location>
</feature>
<reference evidence="2" key="1">
    <citation type="submission" date="2023-10" db="EMBL/GenBank/DDBJ databases">
        <authorList>
            <person name="Chen Y."/>
            <person name="Shah S."/>
            <person name="Dougan E. K."/>
            <person name="Thang M."/>
            <person name="Chan C."/>
        </authorList>
    </citation>
    <scope>NUCLEOTIDE SEQUENCE [LARGE SCALE GENOMIC DNA]</scope>
</reference>
<dbReference type="Proteomes" id="UP001189429">
    <property type="component" value="Unassembled WGS sequence"/>
</dbReference>
<evidence type="ECO:0000313" key="2">
    <source>
        <dbReference type="EMBL" id="CAK0831793.1"/>
    </source>
</evidence>
<comment type="caution">
    <text evidence="2">The sequence shown here is derived from an EMBL/GenBank/DDBJ whole genome shotgun (WGS) entry which is preliminary data.</text>
</comment>
<feature type="region of interest" description="Disordered" evidence="1">
    <location>
        <begin position="1"/>
        <end position="51"/>
    </location>
</feature>
<organism evidence="2 3">
    <name type="scientific">Prorocentrum cordatum</name>
    <dbReference type="NCBI Taxonomy" id="2364126"/>
    <lineage>
        <taxon>Eukaryota</taxon>
        <taxon>Sar</taxon>
        <taxon>Alveolata</taxon>
        <taxon>Dinophyceae</taxon>
        <taxon>Prorocentrales</taxon>
        <taxon>Prorocentraceae</taxon>
        <taxon>Prorocentrum</taxon>
    </lineage>
</organism>
<evidence type="ECO:0000313" key="3">
    <source>
        <dbReference type="Proteomes" id="UP001189429"/>
    </source>
</evidence>
<protein>
    <recommendedName>
        <fullName evidence="4">DNA/RNA-binding protein Alba-like domain-containing protein</fullName>
    </recommendedName>
</protein>
<feature type="compositionally biased region" description="Basic and acidic residues" evidence="1">
    <location>
        <begin position="28"/>
        <end position="38"/>
    </location>
</feature>
<keyword evidence="3" id="KW-1185">Reference proteome</keyword>